<dbReference type="Proteomes" id="UP000885320">
    <property type="component" value="Unassembled WGS sequence"/>
</dbReference>
<evidence type="ECO:0000313" key="3">
    <source>
        <dbReference type="EMBL" id="MFK70963.1"/>
    </source>
</evidence>
<gene>
    <name evidence="3" type="ORF">EEN95_17265</name>
</gene>
<accession>A0A3J4N9Z3</accession>
<dbReference type="Pfam" id="PF13956">
    <property type="entry name" value="Ibs_toxin"/>
    <property type="match status" value="1"/>
</dbReference>
<comment type="similarity">
    <text evidence="1">Belongs to the Ibs toxic protein family.</text>
</comment>
<keyword evidence="2" id="KW-1277">Toxin-antitoxin system</keyword>
<evidence type="ECO:0000256" key="2">
    <source>
        <dbReference type="ARBA" id="ARBA00022649"/>
    </source>
</evidence>
<name>A0A3J4N9Z3_SALER</name>
<dbReference type="AlphaFoldDB" id="A0A3J4N9Z3"/>
<dbReference type="EMBL" id="RMUA01000027">
    <property type="protein sequence ID" value="MFK70963.1"/>
    <property type="molecule type" value="Genomic_DNA"/>
</dbReference>
<sequence length="79" mass="8522">MVLISGHKAGNSLSIQSVMTSTPFCVGDPVTKNRREKTLAPGGSSPTIAMSARGFNQERVMMQQVIILIVLLQISFPAY</sequence>
<organism evidence="3">
    <name type="scientific">Salmonella enterica</name>
    <name type="common">Salmonella choleraesuis</name>
    <dbReference type="NCBI Taxonomy" id="28901"/>
    <lineage>
        <taxon>Bacteria</taxon>
        <taxon>Pseudomonadati</taxon>
        <taxon>Pseudomonadota</taxon>
        <taxon>Gammaproteobacteria</taxon>
        <taxon>Enterobacterales</taxon>
        <taxon>Enterobacteriaceae</taxon>
        <taxon>Salmonella</taxon>
    </lineage>
</organism>
<proteinExistence type="inferred from homology"/>
<evidence type="ECO:0000256" key="1">
    <source>
        <dbReference type="ARBA" id="ARBA00010353"/>
    </source>
</evidence>
<comment type="caution">
    <text evidence="3">The sequence shown here is derived from an EMBL/GenBank/DDBJ whole genome shotgun (WGS) entry which is preliminary data.</text>
</comment>
<reference evidence="3" key="1">
    <citation type="submission" date="2018-11" db="EMBL/GenBank/DDBJ databases">
        <authorList>
            <consortium name="PulseNet: The National Subtyping Network for Foodborne Disease Surveillance"/>
            <person name="Tarr C.L."/>
            <person name="Trees E."/>
            <person name="Katz L.S."/>
            <person name="Carleton-Romer H.A."/>
            <person name="Stroika S."/>
            <person name="Kucerova Z."/>
            <person name="Roache K.F."/>
            <person name="Sabol A.L."/>
            <person name="Besser J."/>
            <person name="Gerner-Smidt P."/>
        </authorList>
    </citation>
    <scope>NUCLEOTIDE SEQUENCE [LARGE SCALE GENOMIC DNA]</scope>
    <source>
        <strain evidence="3">PNUSAS057377</strain>
    </source>
</reference>
<dbReference type="InterPro" id="IPR025881">
    <property type="entry name" value="Toxin_Ibs"/>
</dbReference>
<protein>
    <submittedName>
        <fullName evidence="3">Type I toxin-antitoxin system Ibs family toxin</fullName>
    </submittedName>
</protein>